<dbReference type="InterPro" id="IPR037545">
    <property type="entry name" value="DENN_FNIP1/2"/>
</dbReference>
<dbReference type="AlphaFoldDB" id="A0A8H7GRG7"/>
<protein>
    <recommendedName>
        <fullName evidence="2">UDENN FNIP1/2-type domain-containing protein</fullName>
    </recommendedName>
</protein>
<evidence type="ECO:0000256" key="1">
    <source>
        <dbReference type="SAM" id="MobiDB-lite"/>
    </source>
</evidence>
<gene>
    <name evidence="3" type="ORF">HF325_005327</name>
</gene>
<feature type="region of interest" description="Disordered" evidence="1">
    <location>
        <begin position="111"/>
        <end position="152"/>
    </location>
</feature>
<feature type="compositionally biased region" description="Polar residues" evidence="1">
    <location>
        <begin position="111"/>
        <end position="122"/>
    </location>
</feature>
<dbReference type="PROSITE" id="PS51836">
    <property type="entry name" value="DENN_FNIP12"/>
    <property type="match status" value="1"/>
</dbReference>
<comment type="caution">
    <text evidence="3">The sequence shown here is derived from an EMBL/GenBank/DDBJ whole genome shotgun (WGS) entry which is preliminary data.</text>
</comment>
<reference evidence="3" key="1">
    <citation type="submission" date="2020-10" db="EMBL/GenBank/DDBJ databases">
        <title>The Whole-Genome Sequence of Metschnikowia persimmonesis, a Novel Endophytic Yeast Species Isolated from Medicinal Plant Diospyros kaki Thumb.</title>
        <authorList>
            <person name="Rahmat E."/>
            <person name="Kang Y."/>
        </authorList>
    </citation>
    <scope>NUCLEOTIDE SEQUENCE</scope>
    <source>
        <strain evidence="3">KIOM G15050</strain>
    </source>
</reference>
<name>A0A8H7GRG7_9ASCO</name>
<feature type="compositionally biased region" description="Polar residues" evidence="1">
    <location>
        <begin position="143"/>
        <end position="152"/>
    </location>
</feature>
<evidence type="ECO:0000313" key="3">
    <source>
        <dbReference type="EMBL" id="KAF8000398.1"/>
    </source>
</evidence>
<feature type="domain" description="UDENN FNIP1/2-type" evidence="2">
    <location>
        <begin position="72"/>
        <end position="256"/>
    </location>
</feature>
<keyword evidence="4" id="KW-1185">Reference proteome</keyword>
<dbReference type="Proteomes" id="UP000649328">
    <property type="component" value="Unassembled WGS sequence"/>
</dbReference>
<dbReference type="OrthoDB" id="4063558at2759"/>
<accession>A0A8H7GRG7</accession>
<dbReference type="GO" id="GO:0005737">
    <property type="term" value="C:cytoplasm"/>
    <property type="evidence" value="ECO:0007669"/>
    <property type="project" value="UniProtKB-ARBA"/>
</dbReference>
<dbReference type="EMBL" id="JACBPP010000007">
    <property type="protein sequence ID" value="KAF8000398.1"/>
    <property type="molecule type" value="Genomic_DNA"/>
</dbReference>
<evidence type="ECO:0000313" key="4">
    <source>
        <dbReference type="Proteomes" id="UP000649328"/>
    </source>
</evidence>
<evidence type="ECO:0000259" key="2">
    <source>
        <dbReference type="PROSITE" id="PS51836"/>
    </source>
</evidence>
<sequence length="256" mass="27617">MLGRLFKLKSLLSLGGSTTSKVAGELSDGTANPTPATQTPNDANINAVSFEDSYTREILYGSLELTLHPLLFNPKRFRLLVSQDGGDLRAKQVLYDSSKYLVEGVSLRTKSSPATVSPSAESLSDPGSLRLGSSSNSRLPNSANTLRSGSSYNKVPIAKQTHNINDLNDYMFGRGIPSVERHTSTKIHVLLPLSLLGDGSGMAVLLSRVFLISAFGYNADSDLTGDLDWVPRPTFRSKDSVLQIHVPTAKAPLWLV</sequence>
<organism evidence="3 4">
    <name type="scientific">Metschnikowia pulcherrima</name>
    <dbReference type="NCBI Taxonomy" id="27326"/>
    <lineage>
        <taxon>Eukaryota</taxon>
        <taxon>Fungi</taxon>
        <taxon>Dikarya</taxon>
        <taxon>Ascomycota</taxon>
        <taxon>Saccharomycotina</taxon>
        <taxon>Pichiomycetes</taxon>
        <taxon>Metschnikowiaceae</taxon>
        <taxon>Metschnikowia</taxon>
    </lineage>
</organism>
<feature type="compositionally biased region" description="Low complexity" evidence="1">
    <location>
        <begin position="126"/>
        <end position="142"/>
    </location>
</feature>
<proteinExistence type="predicted"/>